<protein>
    <submittedName>
        <fullName evidence="9">MacB-like core domain-containing protein</fullName>
    </submittedName>
</protein>
<keyword evidence="4 6" id="KW-1133">Transmembrane helix</keyword>
<gene>
    <name evidence="9" type="ORF">SAMN04488090_1402</name>
</gene>
<comment type="subcellular location">
    <subcellularLocation>
        <location evidence="1">Cell membrane</location>
        <topology evidence="1">Multi-pass membrane protein</topology>
    </subcellularLocation>
</comment>
<keyword evidence="3 6" id="KW-0812">Transmembrane</keyword>
<dbReference type="GO" id="GO:0022857">
    <property type="term" value="F:transmembrane transporter activity"/>
    <property type="evidence" value="ECO:0007669"/>
    <property type="project" value="TreeGrafter"/>
</dbReference>
<feature type="transmembrane region" description="Helical" evidence="6">
    <location>
        <begin position="759"/>
        <end position="779"/>
    </location>
</feature>
<evidence type="ECO:0000256" key="3">
    <source>
        <dbReference type="ARBA" id="ARBA00022692"/>
    </source>
</evidence>
<evidence type="ECO:0000256" key="1">
    <source>
        <dbReference type="ARBA" id="ARBA00004651"/>
    </source>
</evidence>
<dbReference type="EMBL" id="FNGS01000002">
    <property type="protein sequence ID" value="SDL60837.1"/>
    <property type="molecule type" value="Genomic_DNA"/>
</dbReference>
<dbReference type="OrthoDB" id="5933722at2"/>
<dbReference type="InterPro" id="IPR025857">
    <property type="entry name" value="MacB_PCD"/>
</dbReference>
<reference evidence="9 10" key="1">
    <citation type="submission" date="2016-10" db="EMBL/GenBank/DDBJ databases">
        <authorList>
            <person name="de Groot N.N."/>
        </authorList>
    </citation>
    <scope>NUCLEOTIDE SEQUENCE [LARGE SCALE GENOMIC DNA]</scope>
    <source>
        <strain evidence="9 10">DSM 21668</strain>
    </source>
</reference>
<evidence type="ECO:0000256" key="5">
    <source>
        <dbReference type="ARBA" id="ARBA00023136"/>
    </source>
</evidence>
<feature type="domain" description="ABC3 transporter permease C-terminal" evidence="7">
    <location>
        <begin position="673"/>
        <end position="784"/>
    </location>
</feature>
<evidence type="ECO:0000259" key="7">
    <source>
        <dbReference type="Pfam" id="PF02687"/>
    </source>
</evidence>
<keyword evidence="10" id="KW-1185">Reference proteome</keyword>
<dbReference type="Pfam" id="PF12704">
    <property type="entry name" value="MacB_PCD"/>
    <property type="match status" value="2"/>
</dbReference>
<dbReference type="GO" id="GO:0005886">
    <property type="term" value="C:plasma membrane"/>
    <property type="evidence" value="ECO:0007669"/>
    <property type="project" value="UniProtKB-SubCell"/>
</dbReference>
<feature type="transmembrane region" description="Helical" evidence="6">
    <location>
        <begin position="722"/>
        <end position="739"/>
    </location>
</feature>
<feature type="domain" description="MacB-like periplasmic core" evidence="8">
    <location>
        <begin position="21"/>
        <end position="239"/>
    </location>
</feature>
<evidence type="ECO:0000313" key="10">
    <source>
        <dbReference type="Proteomes" id="UP000198901"/>
    </source>
</evidence>
<sequence>MLRNYLKIALRNLLRQKGFAFINITGLSIGLACCMLILLYTKDEISYDAFHEKKDQLYRVTCRIQGKEGRNELYGIAAMIEGPSFKQDIPEVESYTRVQERDFILRKGRETFNEKASWADANFFSVFSFPLVSGDPKSALKDIHSVVLTEETAQKYFGTTAAIGKSLEFEINNKFETFVVSGIAKRSPQNSSIKFDILLPFNYLVEKEYDDNWLWLSYPTYLVMHKGADVQAVSRKMTQIYNRKARNQVAEASKHGFAAKFIWGVQPFLEMHLDPTVEHTPEVSNPIYSYILICIAVFVLLIACINFVNLTVSQSLRRGREIGIRKVVGGQRRQLIFQFLGESFLLTFCAFLFAVLLTEAALPFFNELANKQLSLSYLLDFQLVGSFILLFLGTGFAAGFYPALVLSGFDPMKTLYNRFQFSGKNYLSKSLVVLQFSLATFLIITTLFVYSQFHFLTTKDLGYNDKNLISLHVGQDRNMPLMATFSEQFRKAPGVVSVAPALGGDWGTVSKANGVDIDIAFRHIDEHYFPTLGIQLKAGRNFSPDFPADSTHSVIVNEAYIKKAGWKDSGVGHTVDFLNGSEQKLTIVGVVKDYHYGSLKEEIGPMLFTADPHMPFGRFYLRVQPEKIPQALRSVEATYRKLDPFRPFQYKFEEDINRRNYETEAKWKQIISFAAVLTIFISCIGLFGLVSLSIQRRTKEIGIRKVLGASVWQVSTLLSRNFLYLVLIAFVVAIPAAWYATQRWLENFAYRIDIDWKVFAASALLTTAIAIVTVGFNTFRTALMNPANSLKTE</sequence>
<feature type="transmembrane region" description="Helical" evidence="6">
    <location>
        <begin position="343"/>
        <end position="365"/>
    </location>
</feature>
<keyword evidence="5 6" id="KW-0472">Membrane</keyword>
<dbReference type="RefSeq" id="WP_093199507.1">
    <property type="nucleotide sequence ID" value="NZ_FNGS01000002.1"/>
</dbReference>
<feature type="transmembrane region" description="Helical" evidence="6">
    <location>
        <begin position="20"/>
        <end position="40"/>
    </location>
</feature>
<dbReference type="Proteomes" id="UP000198901">
    <property type="component" value="Unassembled WGS sequence"/>
</dbReference>
<dbReference type="InterPro" id="IPR050250">
    <property type="entry name" value="Macrolide_Exporter_MacB"/>
</dbReference>
<accession>A0A1G9LGC3</accession>
<evidence type="ECO:0000256" key="6">
    <source>
        <dbReference type="SAM" id="Phobius"/>
    </source>
</evidence>
<proteinExistence type="predicted"/>
<feature type="domain" description="MacB-like periplasmic core" evidence="8">
    <location>
        <begin position="458"/>
        <end position="597"/>
    </location>
</feature>
<keyword evidence="2" id="KW-1003">Cell membrane</keyword>
<feature type="transmembrane region" description="Helical" evidence="6">
    <location>
        <begin position="287"/>
        <end position="310"/>
    </location>
</feature>
<name>A0A1G9LGC3_9BACT</name>
<dbReference type="Pfam" id="PF02687">
    <property type="entry name" value="FtsX"/>
    <property type="match status" value="2"/>
</dbReference>
<evidence type="ECO:0000313" key="9">
    <source>
        <dbReference type="EMBL" id="SDL60837.1"/>
    </source>
</evidence>
<dbReference type="InterPro" id="IPR003838">
    <property type="entry name" value="ABC3_permease_C"/>
</dbReference>
<feature type="transmembrane region" description="Helical" evidence="6">
    <location>
        <begin position="670"/>
        <end position="694"/>
    </location>
</feature>
<evidence type="ECO:0000259" key="8">
    <source>
        <dbReference type="Pfam" id="PF12704"/>
    </source>
</evidence>
<dbReference type="AlphaFoldDB" id="A0A1G9LGC3"/>
<feature type="domain" description="ABC3 transporter permease C-terminal" evidence="7">
    <location>
        <begin position="294"/>
        <end position="409"/>
    </location>
</feature>
<organism evidence="9 10">
    <name type="scientific">Siphonobacter aquaeclarae</name>
    <dbReference type="NCBI Taxonomy" id="563176"/>
    <lineage>
        <taxon>Bacteria</taxon>
        <taxon>Pseudomonadati</taxon>
        <taxon>Bacteroidota</taxon>
        <taxon>Cytophagia</taxon>
        <taxon>Cytophagales</taxon>
        <taxon>Cytophagaceae</taxon>
        <taxon>Siphonobacter</taxon>
    </lineage>
</organism>
<feature type="transmembrane region" description="Helical" evidence="6">
    <location>
        <begin position="430"/>
        <end position="450"/>
    </location>
</feature>
<dbReference type="PROSITE" id="PS51257">
    <property type="entry name" value="PROKAR_LIPOPROTEIN"/>
    <property type="match status" value="1"/>
</dbReference>
<dbReference type="PANTHER" id="PTHR30572:SF18">
    <property type="entry name" value="ABC-TYPE MACROLIDE FAMILY EXPORT SYSTEM PERMEASE COMPONENT 2"/>
    <property type="match status" value="1"/>
</dbReference>
<dbReference type="PANTHER" id="PTHR30572">
    <property type="entry name" value="MEMBRANE COMPONENT OF TRANSPORTER-RELATED"/>
    <property type="match status" value="1"/>
</dbReference>
<dbReference type="STRING" id="563176.SAMN04488090_1402"/>
<evidence type="ECO:0000256" key="4">
    <source>
        <dbReference type="ARBA" id="ARBA00022989"/>
    </source>
</evidence>
<feature type="transmembrane region" description="Helical" evidence="6">
    <location>
        <begin position="385"/>
        <end position="409"/>
    </location>
</feature>
<evidence type="ECO:0000256" key="2">
    <source>
        <dbReference type="ARBA" id="ARBA00022475"/>
    </source>
</evidence>